<evidence type="ECO:0000259" key="8">
    <source>
        <dbReference type="Pfam" id="PF02770"/>
    </source>
</evidence>
<dbReference type="InterPro" id="IPR009075">
    <property type="entry name" value="AcylCo_DH/oxidase_C"/>
</dbReference>
<evidence type="ECO:0000259" key="7">
    <source>
        <dbReference type="Pfam" id="PF00441"/>
    </source>
</evidence>
<dbReference type="Gene3D" id="1.20.140.10">
    <property type="entry name" value="Butyryl-CoA Dehydrogenase, subunit A, domain 3"/>
    <property type="match status" value="1"/>
</dbReference>
<dbReference type="Pfam" id="PF00441">
    <property type="entry name" value="Acyl-CoA_dh_1"/>
    <property type="match status" value="1"/>
</dbReference>
<dbReference type="EMBL" id="JBHSON010000010">
    <property type="protein sequence ID" value="MFC5745731.1"/>
    <property type="molecule type" value="Genomic_DNA"/>
</dbReference>
<evidence type="ECO:0000313" key="10">
    <source>
        <dbReference type="EMBL" id="MFC5745731.1"/>
    </source>
</evidence>
<feature type="domain" description="Acyl-CoA dehydrogenase/oxidase N-terminal" evidence="9">
    <location>
        <begin position="62"/>
        <end position="136"/>
    </location>
</feature>
<dbReference type="Pfam" id="PF02771">
    <property type="entry name" value="Acyl-CoA_dh_N"/>
    <property type="match status" value="1"/>
</dbReference>
<feature type="domain" description="Acyl-CoA oxidase/dehydrogenase middle" evidence="8">
    <location>
        <begin position="142"/>
        <end position="236"/>
    </location>
</feature>
<dbReference type="InterPro" id="IPR013786">
    <property type="entry name" value="AcylCoA_DH/ox_N"/>
</dbReference>
<comment type="cofactor">
    <cofactor evidence="1 6">
        <name>FAD</name>
        <dbReference type="ChEBI" id="CHEBI:57692"/>
    </cofactor>
</comment>
<dbReference type="PANTHER" id="PTHR43292:SF4">
    <property type="entry name" value="ACYL-COA DEHYDROGENASE FADE34"/>
    <property type="match status" value="1"/>
</dbReference>
<sequence>MSQASALEDWASDANGWLAGRLPARPEEGFEWGAGDDGAPVFHNVSDEDLGRLVERSAAWQRQKYDAGYGALTLPEEHGGAGLPGEYERTFAQLESRFQVPHTPELVGVTVGLIAPTIARLGTEEQRARWLRPMLRADLLACQLFSEPEAGSDLANVRLRAVREGGSWVLNGQKVWTSGAQFAQVGELIARTDPTAPKHRGMTAFIVPMDAPGVDIRPLRQMSGGTSFNEVFFNDVRIPDADRIGDVGDGWRVALTTLGFERGHSGRRKVGGSWEYLWELARHTGALEDPLKRQSVARAYTAHRLLELLGDRVATAQAAGEAPGPEGSLRKVFWVDQLRAFSETSQDLLGERLAFDHGEWGTYAWSEHVLGAPGFRIAGGSDEIQRNIIGERVLGLPAEPRNDKGPMTE</sequence>
<dbReference type="InterPro" id="IPR037069">
    <property type="entry name" value="AcylCoA_DH/ox_N_sf"/>
</dbReference>
<dbReference type="SUPFAM" id="SSF47203">
    <property type="entry name" value="Acyl-CoA dehydrogenase C-terminal domain-like"/>
    <property type="match status" value="1"/>
</dbReference>
<evidence type="ECO:0000256" key="6">
    <source>
        <dbReference type="RuleBase" id="RU362125"/>
    </source>
</evidence>
<evidence type="ECO:0000256" key="1">
    <source>
        <dbReference type="ARBA" id="ARBA00001974"/>
    </source>
</evidence>
<keyword evidence="11" id="KW-1185">Reference proteome</keyword>
<evidence type="ECO:0000313" key="11">
    <source>
        <dbReference type="Proteomes" id="UP001596074"/>
    </source>
</evidence>
<dbReference type="SUPFAM" id="SSF56645">
    <property type="entry name" value="Acyl-CoA dehydrogenase NM domain-like"/>
    <property type="match status" value="1"/>
</dbReference>
<name>A0ABW0ZUN3_9ACTN</name>
<evidence type="ECO:0000256" key="4">
    <source>
        <dbReference type="ARBA" id="ARBA00022827"/>
    </source>
</evidence>
<evidence type="ECO:0000256" key="5">
    <source>
        <dbReference type="ARBA" id="ARBA00023002"/>
    </source>
</evidence>
<organism evidence="10 11">
    <name type="scientific">Actinomadura rugatobispora</name>
    <dbReference type="NCBI Taxonomy" id="1994"/>
    <lineage>
        <taxon>Bacteria</taxon>
        <taxon>Bacillati</taxon>
        <taxon>Actinomycetota</taxon>
        <taxon>Actinomycetes</taxon>
        <taxon>Streptosporangiales</taxon>
        <taxon>Thermomonosporaceae</taxon>
        <taxon>Actinomadura</taxon>
    </lineage>
</organism>
<dbReference type="InterPro" id="IPR052161">
    <property type="entry name" value="Mycobact_Acyl-CoA_DH"/>
</dbReference>
<proteinExistence type="inferred from homology"/>
<evidence type="ECO:0000256" key="3">
    <source>
        <dbReference type="ARBA" id="ARBA00022630"/>
    </source>
</evidence>
<dbReference type="Gene3D" id="1.10.540.10">
    <property type="entry name" value="Acyl-CoA dehydrogenase/oxidase, N-terminal domain"/>
    <property type="match status" value="1"/>
</dbReference>
<dbReference type="InterPro" id="IPR006091">
    <property type="entry name" value="Acyl-CoA_Oxase/DH_mid-dom"/>
</dbReference>
<feature type="domain" description="Acyl-CoA dehydrogenase/oxidase C-terminal" evidence="7">
    <location>
        <begin position="248"/>
        <end position="394"/>
    </location>
</feature>
<dbReference type="InterPro" id="IPR046373">
    <property type="entry name" value="Acyl-CoA_Oxase/DH_mid-dom_sf"/>
</dbReference>
<comment type="caution">
    <text evidence="10">The sequence shown here is derived from an EMBL/GenBank/DDBJ whole genome shotgun (WGS) entry which is preliminary data.</text>
</comment>
<protein>
    <submittedName>
        <fullName evidence="10">Acyl-CoA dehydrogenase family protein</fullName>
    </submittedName>
</protein>
<comment type="similarity">
    <text evidence="2 6">Belongs to the acyl-CoA dehydrogenase family.</text>
</comment>
<dbReference type="InterPro" id="IPR009100">
    <property type="entry name" value="AcylCoA_DH/oxidase_NM_dom_sf"/>
</dbReference>
<dbReference type="Pfam" id="PF02770">
    <property type="entry name" value="Acyl-CoA_dh_M"/>
    <property type="match status" value="1"/>
</dbReference>
<dbReference type="InterPro" id="IPR036250">
    <property type="entry name" value="AcylCo_DH-like_C"/>
</dbReference>
<evidence type="ECO:0000259" key="9">
    <source>
        <dbReference type="Pfam" id="PF02771"/>
    </source>
</evidence>
<dbReference type="Proteomes" id="UP001596074">
    <property type="component" value="Unassembled WGS sequence"/>
</dbReference>
<accession>A0ABW0ZUN3</accession>
<evidence type="ECO:0000256" key="2">
    <source>
        <dbReference type="ARBA" id="ARBA00009347"/>
    </source>
</evidence>
<keyword evidence="3 6" id="KW-0285">Flavoprotein</keyword>
<gene>
    <name evidence="10" type="ORF">ACFPZN_08950</name>
</gene>
<dbReference type="PANTHER" id="PTHR43292">
    <property type="entry name" value="ACYL-COA DEHYDROGENASE"/>
    <property type="match status" value="1"/>
</dbReference>
<keyword evidence="4 6" id="KW-0274">FAD</keyword>
<dbReference type="RefSeq" id="WP_378281498.1">
    <property type="nucleotide sequence ID" value="NZ_JBHSON010000010.1"/>
</dbReference>
<keyword evidence="5 6" id="KW-0560">Oxidoreductase</keyword>
<reference evidence="11" key="1">
    <citation type="journal article" date="2019" name="Int. J. Syst. Evol. Microbiol.">
        <title>The Global Catalogue of Microorganisms (GCM) 10K type strain sequencing project: providing services to taxonomists for standard genome sequencing and annotation.</title>
        <authorList>
            <consortium name="The Broad Institute Genomics Platform"/>
            <consortium name="The Broad Institute Genome Sequencing Center for Infectious Disease"/>
            <person name="Wu L."/>
            <person name="Ma J."/>
        </authorList>
    </citation>
    <scope>NUCLEOTIDE SEQUENCE [LARGE SCALE GENOMIC DNA]</scope>
    <source>
        <strain evidence="11">KCTC 42087</strain>
    </source>
</reference>
<dbReference type="Gene3D" id="2.40.110.10">
    <property type="entry name" value="Butyryl-CoA Dehydrogenase, subunit A, domain 2"/>
    <property type="match status" value="1"/>
</dbReference>